<dbReference type="RefSeq" id="WP_277442369.1">
    <property type="nucleotide sequence ID" value="NZ_JAKOAV010000002.1"/>
</dbReference>
<dbReference type="GO" id="GO:0016491">
    <property type="term" value="F:oxidoreductase activity"/>
    <property type="evidence" value="ECO:0007669"/>
    <property type="project" value="UniProtKB-KW"/>
</dbReference>
<evidence type="ECO:0000313" key="7">
    <source>
        <dbReference type="EMBL" id="MDF9407192.1"/>
    </source>
</evidence>
<evidence type="ECO:0000256" key="5">
    <source>
        <dbReference type="ARBA" id="ARBA00023014"/>
    </source>
</evidence>
<evidence type="ECO:0000256" key="4">
    <source>
        <dbReference type="ARBA" id="ARBA00023004"/>
    </source>
</evidence>
<keyword evidence="2" id="KW-0479">Metal-binding</keyword>
<evidence type="ECO:0000256" key="3">
    <source>
        <dbReference type="ARBA" id="ARBA00023002"/>
    </source>
</evidence>
<dbReference type="AlphaFoldDB" id="A0A9X4GXW4"/>
<dbReference type="PANTHER" id="PTHR43255">
    <property type="entry name" value="IRON-SULFUR-BINDING OXIDOREDUCTASE FADF-RELATED-RELATED"/>
    <property type="match status" value="1"/>
</dbReference>
<evidence type="ECO:0000256" key="1">
    <source>
        <dbReference type="ARBA" id="ARBA00022485"/>
    </source>
</evidence>
<keyword evidence="4" id="KW-0408">Iron</keyword>
<dbReference type="Pfam" id="PF02754">
    <property type="entry name" value="CCG"/>
    <property type="match status" value="2"/>
</dbReference>
<proteinExistence type="predicted"/>
<dbReference type="SUPFAM" id="SSF46548">
    <property type="entry name" value="alpha-helical ferredoxin"/>
    <property type="match status" value="1"/>
</dbReference>
<dbReference type="EMBL" id="JAKOAV010000002">
    <property type="protein sequence ID" value="MDF9407192.1"/>
    <property type="molecule type" value="Genomic_DNA"/>
</dbReference>
<dbReference type="Gene3D" id="1.10.1060.10">
    <property type="entry name" value="Alpha-helical ferredoxin"/>
    <property type="match status" value="1"/>
</dbReference>
<keyword evidence="1" id="KW-0004">4Fe-4S</keyword>
<keyword evidence="3" id="KW-0560">Oxidoreductase</keyword>
<comment type="caution">
    <text evidence="7">The sequence shown here is derived from an EMBL/GenBank/DDBJ whole genome shotgun (WGS) entry which is preliminary data.</text>
</comment>
<organism evidence="7 8">
    <name type="scientific">Pelotomaculum isophthalicicum JI</name>
    <dbReference type="NCBI Taxonomy" id="947010"/>
    <lineage>
        <taxon>Bacteria</taxon>
        <taxon>Bacillati</taxon>
        <taxon>Bacillota</taxon>
        <taxon>Clostridia</taxon>
        <taxon>Eubacteriales</taxon>
        <taxon>Desulfotomaculaceae</taxon>
        <taxon>Pelotomaculum</taxon>
    </lineage>
</organism>
<accession>A0A9X4GXW4</accession>
<dbReference type="GO" id="GO:0051539">
    <property type="term" value="F:4 iron, 4 sulfur cluster binding"/>
    <property type="evidence" value="ECO:0007669"/>
    <property type="project" value="UniProtKB-KW"/>
</dbReference>
<evidence type="ECO:0000313" key="8">
    <source>
        <dbReference type="Proteomes" id="UP001154312"/>
    </source>
</evidence>
<dbReference type="PANTHER" id="PTHR43255:SF1">
    <property type="entry name" value="IRON-SULFUR-BINDING OXIDOREDUCTASE FADF-RELATED"/>
    <property type="match status" value="1"/>
</dbReference>
<dbReference type="GO" id="GO:0046872">
    <property type="term" value="F:metal ion binding"/>
    <property type="evidence" value="ECO:0007669"/>
    <property type="project" value="UniProtKB-KW"/>
</dbReference>
<evidence type="ECO:0000259" key="6">
    <source>
        <dbReference type="PROSITE" id="PS51379"/>
    </source>
</evidence>
<dbReference type="InterPro" id="IPR009051">
    <property type="entry name" value="Helical_ferredxn"/>
</dbReference>
<gene>
    <name evidence="7" type="ORF">L7E55_02280</name>
</gene>
<dbReference type="InterPro" id="IPR017896">
    <property type="entry name" value="4Fe4S_Fe-S-bd"/>
</dbReference>
<dbReference type="Proteomes" id="UP001154312">
    <property type="component" value="Unassembled WGS sequence"/>
</dbReference>
<dbReference type="Pfam" id="PF13183">
    <property type="entry name" value="Fer4_8"/>
    <property type="match status" value="1"/>
</dbReference>
<protein>
    <submittedName>
        <fullName evidence="7">(Fe-S)-binding protein</fullName>
    </submittedName>
</protein>
<dbReference type="GO" id="GO:0005886">
    <property type="term" value="C:plasma membrane"/>
    <property type="evidence" value="ECO:0007669"/>
    <property type="project" value="TreeGrafter"/>
</dbReference>
<keyword evidence="5" id="KW-0411">Iron-sulfur</keyword>
<reference evidence="7" key="1">
    <citation type="submission" date="2022-02" db="EMBL/GenBank/DDBJ databases">
        <authorList>
            <person name="Leng L."/>
        </authorList>
    </citation>
    <scope>NUCLEOTIDE SEQUENCE</scope>
    <source>
        <strain evidence="7">JI</strain>
    </source>
</reference>
<keyword evidence="8" id="KW-1185">Reference proteome</keyword>
<dbReference type="InterPro" id="IPR004017">
    <property type="entry name" value="Cys_rich_dom"/>
</dbReference>
<evidence type="ECO:0000256" key="2">
    <source>
        <dbReference type="ARBA" id="ARBA00022723"/>
    </source>
</evidence>
<feature type="domain" description="4Fe-4S ferredoxin-type" evidence="6">
    <location>
        <begin position="57"/>
        <end position="87"/>
    </location>
</feature>
<name>A0A9X4GXW4_9FIRM</name>
<dbReference type="InterPro" id="IPR051460">
    <property type="entry name" value="HdrC_iron-sulfur_subunit"/>
</dbReference>
<dbReference type="PROSITE" id="PS51379">
    <property type="entry name" value="4FE4S_FER_2"/>
    <property type="match status" value="1"/>
</dbReference>
<dbReference type="PROSITE" id="PS00198">
    <property type="entry name" value="4FE4S_FER_1"/>
    <property type="match status" value="1"/>
</dbReference>
<sequence length="383" mass="43268">METVAPFKEVIEEIKGYGGEAVKYCYQCGKCDTVCPWNKVRKFSMRKLIREATFGLTEIEHEEIWRCTTCGKCALKCPRDVKQIEDMKALRRMASGYGVFPAAVKPVRGVSAGLAAEGNPFGESRKNRADWAKGLSVKTFEEGMEYLYFPGCYLCYDPRLKKVAQATASILNKAGVDYGILGEQENCCGESIRKTGNEELFKKLARENIKTFIDNGVKKILVNSPHCYHTFKNEYAEFGVNFEVIHISQYLFQLINEGKLQISKEYAKKITYHDPCYLGRHNGVYDEPRGVLKKIPGSEYIEMVETREESLCCGMGGGRIWMETHAADRFANLRLNEAIGVGAEVLVTACPYCITMFEDSRAVLNYDDVIQVKDITEILNEVL</sequence>
<dbReference type="InterPro" id="IPR017900">
    <property type="entry name" value="4Fe4S_Fe_S_CS"/>
</dbReference>